<organism evidence="1 2">
    <name type="scientific">Anabarilius grahami</name>
    <name type="common">Kanglang fish</name>
    <name type="synonym">Barilius grahami</name>
    <dbReference type="NCBI Taxonomy" id="495550"/>
    <lineage>
        <taxon>Eukaryota</taxon>
        <taxon>Metazoa</taxon>
        <taxon>Chordata</taxon>
        <taxon>Craniata</taxon>
        <taxon>Vertebrata</taxon>
        <taxon>Euteleostomi</taxon>
        <taxon>Actinopterygii</taxon>
        <taxon>Neopterygii</taxon>
        <taxon>Teleostei</taxon>
        <taxon>Ostariophysi</taxon>
        <taxon>Cypriniformes</taxon>
        <taxon>Xenocyprididae</taxon>
        <taxon>Xenocypridinae</taxon>
        <taxon>Xenocypridinae incertae sedis</taxon>
        <taxon>Anabarilius</taxon>
    </lineage>
</organism>
<evidence type="ECO:0000313" key="2">
    <source>
        <dbReference type="Proteomes" id="UP000281406"/>
    </source>
</evidence>
<gene>
    <name evidence="1" type="ORF">DPX16_19872</name>
</gene>
<name>A0A3N0Y747_ANAGA</name>
<protein>
    <submittedName>
        <fullName evidence="1">Uncharacterized protein</fullName>
    </submittedName>
</protein>
<keyword evidence="2" id="KW-1185">Reference proteome</keyword>
<accession>A0A3N0Y747</accession>
<evidence type="ECO:0000313" key="1">
    <source>
        <dbReference type="EMBL" id="ROL42023.1"/>
    </source>
</evidence>
<comment type="caution">
    <text evidence="1">The sequence shown here is derived from an EMBL/GenBank/DDBJ whole genome shotgun (WGS) entry which is preliminary data.</text>
</comment>
<reference evidence="1 2" key="1">
    <citation type="submission" date="2018-10" db="EMBL/GenBank/DDBJ databases">
        <title>Genome assembly for a Yunnan-Guizhou Plateau 3E fish, Anabarilius grahami (Regan), and its evolutionary and genetic applications.</title>
        <authorList>
            <person name="Jiang W."/>
        </authorList>
    </citation>
    <scope>NUCLEOTIDE SEQUENCE [LARGE SCALE GENOMIC DNA]</scope>
    <source>
        <strain evidence="1">AG-KIZ</strain>
        <tissue evidence="1">Muscle</tissue>
    </source>
</reference>
<dbReference type="Proteomes" id="UP000281406">
    <property type="component" value="Unassembled WGS sequence"/>
</dbReference>
<dbReference type="AlphaFoldDB" id="A0A3N0Y747"/>
<proteinExistence type="predicted"/>
<sequence>MDVLLGRRLFSVGLVCQDNFGHRRCRREPTPQFAFVATSSSASAWRFREYGSTSNRPHNRRPHVTTPAQDLHIQHLHLQDCLRPAGPDSCCNNRFA</sequence>
<dbReference type="EMBL" id="RJVU01050883">
    <property type="protein sequence ID" value="ROL42023.1"/>
    <property type="molecule type" value="Genomic_DNA"/>
</dbReference>
<dbReference type="OrthoDB" id="6060394at2759"/>